<proteinExistence type="predicted"/>
<sequence>MEVSPPFEDNPGPAPAAAAAAAASERPQPPPPIMREYINLIDDSDEEGSEGDEECKIIRRRNARHLRDQAVLRMANDMPALPAPAANEHPGESASAAAAAAAPAPAGPSQPIEIDLDAFTFMTGEERRRKRQEDADHALAMRLWSEINAGVDRRDIESQMERDEKLAKALFAKWQRPDAAREAEKKRLEEAGRKMALSMQQKEGIMHSDTTVTEDPPRPPPPPKRGPRTRLAAKKAGNDNNTAAEEEEDQSPQEPTVKLIVSPYCDKEACVARGRAHCNRLLSCGHPCGGTAGEWHPHQHRYQRSGDRCWCVCTHPDCTHEESAASKGGGVTDCMICMDGLNESPVLKLACGHVLHYGCVKTQLSNINFDNGERLVFNLLKCPMGCNKLLEHPVIENEMRPLKALRAEAIANAAQRARLEKLTGPDGQILDGEQALHKYAFYKCSKCRRVYCGGRLDCERDLRQEEDNDNEGPAPAAAAAAAPAPQPDRGRKGKKKRRRVSAAPARGAAAVPLGAGGVRPNKKDELVCPACAIGQAGQCPKHGHGFVEFKCRYCCEPAVWFCFGTTHFCDKCHNTNRIGKPCPGPHKCALGGNHPPNPCEMPIGCALCKEEEFNAENGGQQKKKRGSGGSGGGGGAAAAAAAARP</sequence>
<feature type="region of interest" description="Disordered" evidence="2">
    <location>
        <begin position="617"/>
        <end position="645"/>
    </location>
</feature>
<name>A0A0G4G3Z8_VITBC</name>
<reference evidence="4 5" key="1">
    <citation type="submission" date="2014-11" db="EMBL/GenBank/DDBJ databases">
        <authorList>
            <person name="Zhu J."/>
            <person name="Qi W."/>
            <person name="Song R."/>
        </authorList>
    </citation>
    <scope>NUCLEOTIDE SEQUENCE [LARGE SCALE GENOMIC DNA]</scope>
</reference>
<dbReference type="AlphaFoldDB" id="A0A0G4G3Z8"/>
<feature type="region of interest" description="Disordered" evidence="2">
    <location>
        <begin position="194"/>
        <end position="255"/>
    </location>
</feature>
<feature type="compositionally biased region" description="Low complexity" evidence="2">
    <location>
        <begin position="501"/>
        <end position="513"/>
    </location>
</feature>
<dbReference type="Proteomes" id="UP000041254">
    <property type="component" value="Unassembled WGS sequence"/>
</dbReference>
<dbReference type="PANTHER" id="PTHR45943:SF2">
    <property type="entry name" value="RING-TYPE DOMAIN-CONTAINING PROTEIN"/>
    <property type="match status" value="1"/>
</dbReference>
<dbReference type="SMART" id="SM00184">
    <property type="entry name" value="RING"/>
    <property type="match status" value="1"/>
</dbReference>
<keyword evidence="5" id="KW-1185">Reference proteome</keyword>
<dbReference type="OrthoDB" id="6050183at2759"/>
<organism evidence="4 5">
    <name type="scientific">Vitrella brassicaformis (strain CCMP3155)</name>
    <dbReference type="NCBI Taxonomy" id="1169540"/>
    <lineage>
        <taxon>Eukaryota</taxon>
        <taxon>Sar</taxon>
        <taxon>Alveolata</taxon>
        <taxon>Colpodellida</taxon>
        <taxon>Vitrellaceae</taxon>
        <taxon>Vitrella</taxon>
    </lineage>
</organism>
<dbReference type="InterPro" id="IPR001841">
    <property type="entry name" value="Znf_RING"/>
</dbReference>
<dbReference type="SUPFAM" id="SSF57850">
    <property type="entry name" value="RING/U-box"/>
    <property type="match status" value="1"/>
</dbReference>
<feature type="compositionally biased region" description="Low complexity" evidence="2">
    <location>
        <begin position="93"/>
        <end position="109"/>
    </location>
</feature>
<gene>
    <name evidence="4" type="ORF">Vbra_16976</name>
</gene>
<feature type="region of interest" description="Disordered" evidence="2">
    <location>
        <begin position="1"/>
        <end position="35"/>
    </location>
</feature>
<dbReference type="PANTHER" id="PTHR45943">
    <property type="entry name" value="E3 UBIQUITIN-PROTEIN LIGASE MYCBP2"/>
    <property type="match status" value="1"/>
</dbReference>
<evidence type="ECO:0000256" key="2">
    <source>
        <dbReference type="SAM" id="MobiDB-lite"/>
    </source>
</evidence>
<dbReference type="PROSITE" id="PS50089">
    <property type="entry name" value="ZF_RING_2"/>
    <property type="match status" value="1"/>
</dbReference>
<feature type="domain" description="RING-type" evidence="3">
    <location>
        <begin position="334"/>
        <end position="384"/>
    </location>
</feature>
<dbReference type="EMBL" id="CDMY01000562">
    <property type="protein sequence ID" value="CEM23157.1"/>
    <property type="molecule type" value="Genomic_DNA"/>
</dbReference>
<protein>
    <recommendedName>
        <fullName evidence="3">RING-type domain-containing protein</fullName>
    </recommendedName>
</protein>
<dbReference type="STRING" id="1169540.A0A0G4G3Z8"/>
<dbReference type="InterPro" id="IPR013083">
    <property type="entry name" value="Znf_RING/FYVE/PHD"/>
</dbReference>
<feature type="compositionally biased region" description="Basic residues" evidence="2">
    <location>
        <begin position="491"/>
        <end position="500"/>
    </location>
</feature>
<feature type="compositionally biased region" description="Gly residues" evidence="2">
    <location>
        <begin position="627"/>
        <end position="636"/>
    </location>
</feature>
<dbReference type="GO" id="GO:0005886">
    <property type="term" value="C:plasma membrane"/>
    <property type="evidence" value="ECO:0007669"/>
    <property type="project" value="TreeGrafter"/>
</dbReference>
<dbReference type="Gene3D" id="3.30.40.10">
    <property type="entry name" value="Zinc/RING finger domain, C3HC4 (zinc finger)"/>
    <property type="match status" value="1"/>
</dbReference>
<dbReference type="InParanoid" id="A0A0G4G3Z8"/>
<dbReference type="GO" id="GO:0005634">
    <property type="term" value="C:nucleus"/>
    <property type="evidence" value="ECO:0007669"/>
    <property type="project" value="TreeGrafter"/>
</dbReference>
<feature type="region of interest" description="Disordered" evidence="2">
    <location>
        <begin position="464"/>
        <end position="516"/>
    </location>
</feature>
<evidence type="ECO:0000256" key="1">
    <source>
        <dbReference type="PROSITE-ProRule" id="PRU00175"/>
    </source>
</evidence>
<dbReference type="GO" id="GO:0061630">
    <property type="term" value="F:ubiquitin protein ligase activity"/>
    <property type="evidence" value="ECO:0007669"/>
    <property type="project" value="TreeGrafter"/>
</dbReference>
<feature type="region of interest" description="Disordered" evidence="2">
    <location>
        <begin position="77"/>
        <end position="113"/>
    </location>
</feature>
<feature type="compositionally biased region" description="Low complexity" evidence="2">
    <location>
        <begin position="473"/>
        <end position="483"/>
    </location>
</feature>
<evidence type="ECO:0000313" key="5">
    <source>
        <dbReference type="Proteomes" id="UP000041254"/>
    </source>
</evidence>
<evidence type="ECO:0000259" key="3">
    <source>
        <dbReference type="PROSITE" id="PS50089"/>
    </source>
</evidence>
<accession>A0A0G4G3Z8</accession>
<dbReference type="VEuPathDB" id="CryptoDB:Vbra_16976"/>
<keyword evidence="1" id="KW-0862">Zinc</keyword>
<keyword evidence="1" id="KW-0479">Metal-binding</keyword>
<keyword evidence="1" id="KW-0863">Zinc-finger</keyword>
<dbReference type="GO" id="GO:0008270">
    <property type="term" value="F:zinc ion binding"/>
    <property type="evidence" value="ECO:0007669"/>
    <property type="project" value="UniProtKB-KW"/>
</dbReference>
<feature type="compositionally biased region" description="Low complexity" evidence="2">
    <location>
        <begin position="15"/>
        <end position="26"/>
    </location>
</feature>
<evidence type="ECO:0000313" key="4">
    <source>
        <dbReference type="EMBL" id="CEM23157.1"/>
    </source>
</evidence>